<comment type="caution">
    <text evidence="7">The sequence shown here is derived from an EMBL/GenBank/DDBJ whole genome shotgun (WGS) entry which is preliminary data.</text>
</comment>
<dbReference type="GO" id="GO:0046677">
    <property type="term" value="P:response to antibiotic"/>
    <property type="evidence" value="ECO:0007669"/>
    <property type="project" value="UniProtKB-KW"/>
</dbReference>
<evidence type="ECO:0000256" key="1">
    <source>
        <dbReference type="ARBA" id="ARBA00004202"/>
    </source>
</evidence>
<dbReference type="PANTHER" id="PTHR42711:SF17">
    <property type="entry name" value="ABC TRANSPORTER ATP-BINDING PROTEIN"/>
    <property type="match status" value="1"/>
</dbReference>
<dbReference type="Gene3D" id="3.40.50.300">
    <property type="entry name" value="P-loop containing nucleotide triphosphate hydrolases"/>
    <property type="match status" value="1"/>
</dbReference>
<dbReference type="InterPro" id="IPR050763">
    <property type="entry name" value="ABC_transporter_ATP-binding"/>
</dbReference>
<dbReference type="RefSeq" id="WP_239152565.1">
    <property type="nucleotide sequence ID" value="NZ_BOPG01000078.1"/>
</dbReference>
<name>A0A8J4E5T3_9ACTN</name>
<dbReference type="GO" id="GO:0016887">
    <property type="term" value="F:ATP hydrolysis activity"/>
    <property type="evidence" value="ECO:0007669"/>
    <property type="project" value="InterPro"/>
</dbReference>
<dbReference type="InterPro" id="IPR003439">
    <property type="entry name" value="ABC_transporter-like_ATP-bd"/>
</dbReference>
<keyword evidence="5" id="KW-0046">Antibiotic resistance</keyword>
<dbReference type="CDD" id="cd03230">
    <property type="entry name" value="ABC_DR_subfamily_A"/>
    <property type="match status" value="1"/>
</dbReference>
<evidence type="ECO:0000256" key="2">
    <source>
        <dbReference type="ARBA" id="ARBA00022448"/>
    </source>
</evidence>
<evidence type="ECO:0000259" key="6">
    <source>
        <dbReference type="PROSITE" id="PS50893"/>
    </source>
</evidence>
<dbReference type="Pfam" id="PF00005">
    <property type="entry name" value="ABC_tran"/>
    <property type="match status" value="1"/>
</dbReference>
<evidence type="ECO:0000313" key="8">
    <source>
        <dbReference type="Proteomes" id="UP000612585"/>
    </source>
</evidence>
<dbReference type="EMBL" id="BOPG01000078">
    <property type="protein sequence ID" value="GIJ62469.1"/>
    <property type="molecule type" value="Genomic_DNA"/>
</dbReference>
<dbReference type="AlphaFoldDB" id="A0A8J4E5T3"/>
<keyword evidence="2" id="KW-0813">Transport</keyword>
<feature type="domain" description="ABC transporter" evidence="6">
    <location>
        <begin position="5"/>
        <end position="228"/>
    </location>
</feature>
<dbReference type="PROSITE" id="PS50893">
    <property type="entry name" value="ABC_TRANSPORTER_2"/>
    <property type="match status" value="1"/>
</dbReference>
<keyword evidence="8" id="KW-1185">Reference proteome</keyword>
<dbReference type="InterPro" id="IPR003593">
    <property type="entry name" value="AAA+_ATPase"/>
</dbReference>
<dbReference type="SMART" id="SM00382">
    <property type="entry name" value="AAA"/>
    <property type="match status" value="1"/>
</dbReference>
<gene>
    <name evidence="7" type="ORF">Vau01_099850</name>
</gene>
<sequence length="303" mass="32741">MIPSILVENVHKRFRDVHAVNDATFRINPGEVVALLGPNGAGKTTTLDMLLDLQRPDSGRIQMLGESPRQALDTGGIGCVLQQGELLKGVRVAELVRAMSALQPAPLAFDDVVRWAGLADILQRRTERLSGGETQRVRFALALVGDPRMLILDEPTAAMDISARRSFWATIRMYVADGRTVLFSTHYLEEADAIADRIILMANGRIVADGPATAIRAVTATRMLRCTLPAAEPDALRRLPAVFTVEVNGDAVTIRSGDSDTTLRSLLRDYPDACDIEVTMAPLADAVLAFTDRTGATPAGVSR</sequence>
<evidence type="ECO:0000313" key="7">
    <source>
        <dbReference type="EMBL" id="GIJ62469.1"/>
    </source>
</evidence>
<dbReference type="InterPro" id="IPR027417">
    <property type="entry name" value="P-loop_NTPase"/>
</dbReference>
<keyword evidence="3" id="KW-0547">Nucleotide-binding</keyword>
<evidence type="ECO:0000256" key="3">
    <source>
        <dbReference type="ARBA" id="ARBA00022741"/>
    </source>
</evidence>
<evidence type="ECO:0000256" key="4">
    <source>
        <dbReference type="ARBA" id="ARBA00022840"/>
    </source>
</evidence>
<organism evidence="7 8">
    <name type="scientific">Virgisporangium aurantiacum</name>
    <dbReference type="NCBI Taxonomy" id="175570"/>
    <lineage>
        <taxon>Bacteria</taxon>
        <taxon>Bacillati</taxon>
        <taxon>Actinomycetota</taxon>
        <taxon>Actinomycetes</taxon>
        <taxon>Micromonosporales</taxon>
        <taxon>Micromonosporaceae</taxon>
        <taxon>Virgisporangium</taxon>
    </lineage>
</organism>
<reference evidence="7" key="1">
    <citation type="submission" date="2021-01" db="EMBL/GenBank/DDBJ databases">
        <title>Whole genome shotgun sequence of Virgisporangium aurantiacum NBRC 16421.</title>
        <authorList>
            <person name="Komaki H."/>
            <person name="Tamura T."/>
        </authorList>
    </citation>
    <scope>NUCLEOTIDE SEQUENCE</scope>
    <source>
        <strain evidence="7">NBRC 16421</strain>
    </source>
</reference>
<dbReference type="Proteomes" id="UP000612585">
    <property type="component" value="Unassembled WGS sequence"/>
</dbReference>
<evidence type="ECO:0000256" key="5">
    <source>
        <dbReference type="ARBA" id="ARBA00023251"/>
    </source>
</evidence>
<proteinExistence type="predicted"/>
<dbReference type="GO" id="GO:0005524">
    <property type="term" value="F:ATP binding"/>
    <property type="evidence" value="ECO:0007669"/>
    <property type="project" value="UniProtKB-KW"/>
</dbReference>
<protein>
    <submittedName>
        <fullName evidence="7">ABC transporter ATP-binding protein</fullName>
    </submittedName>
</protein>
<dbReference type="PANTHER" id="PTHR42711">
    <property type="entry name" value="ABC TRANSPORTER ATP-BINDING PROTEIN"/>
    <property type="match status" value="1"/>
</dbReference>
<dbReference type="GO" id="GO:0005886">
    <property type="term" value="C:plasma membrane"/>
    <property type="evidence" value="ECO:0007669"/>
    <property type="project" value="UniProtKB-SubCell"/>
</dbReference>
<comment type="subcellular location">
    <subcellularLocation>
        <location evidence="1">Cell membrane</location>
        <topology evidence="1">Peripheral membrane protein</topology>
    </subcellularLocation>
</comment>
<dbReference type="SUPFAM" id="SSF52540">
    <property type="entry name" value="P-loop containing nucleoside triphosphate hydrolases"/>
    <property type="match status" value="1"/>
</dbReference>
<accession>A0A8J4E5T3</accession>
<keyword evidence="4 7" id="KW-0067">ATP-binding</keyword>